<organism evidence="3 4">
    <name type="scientific">Plasmodium gonderi</name>
    <dbReference type="NCBI Taxonomy" id="77519"/>
    <lineage>
        <taxon>Eukaryota</taxon>
        <taxon>Sar</taxon>
        <taxon>Alveolata</taxon>
        <taxon>Apicomplexa</taxon>
        <taxon>Aconoidasida</taxon>
        <taxon>Haemosporida</taxon>
        <taxon>Plasmodiidae</taxon>
        <taxon>Plasmodium</taxon>
        <taxon>Plasmodium (Plasmodium)</taxon>
    </lineage>
</organism>
<dbReference type="Proteomes" id="UP000195521">
    <property type="component" value="Unassembled WGS sequence"/>
</dbReference>
<evidence type="ECO:0000256" key="2">
    <source>
        <dbReference type="SAM" id="Phobius"/>
    </source>
</evidence>
<accession>A0A1Y1JCW5</accession>
<dbReference type="RefSeq" id="XP_028541636.1">
    <property type="nucleotide sequence ID" value="XM_028685835.1"/>
</dbReference>
<reference evidence="4" key="1">
    <citation type="submission" date="2017-04" db="EMBL/GenBank/DDBJ databases">
        <title>Plasmodium gonderi genome.</title>
        <authorList>
            <person name="Arisue N."/>
            <person name="Honma H."/>
            <person name="Kawai S."/>
            <person name="Tougan T."/>
            <person name="Tanabe K."/>
            <person name="Horii T."/>
        </authorList>
    </citation>
    <scope>NUCLEOTIDE SEQUENCE [LARGE SCALE GENOMIC DNA]</scope>
    <source>
        <strain evidence="4">ATCC 30045</strain>
    </source>
</reference>
<keyword evidence="4" id="KW-1185">Reference proteome</keyword>
<keyword evidence="2" id="KW-1133">Transmembrane helix</keyword>
<keyword evidence="2" id="KW-0472">Membrane</keyword>
<evidence type="ECO:0000256" key="1">
    <source>
        <dbReference type="SAM" id="MobiDB-lite"/>
    </source>
</evidence>
<protein>
    <submittedName>
        <fullName evidence="3">Variable surface protein</fullName>
    </submittedName>
</protein>
<keyword evidence="2" id="KW-0812">Transmembrane</keyword>
<dbReference type="GeneID" id="39745747"/>
<dbReference type="EMBL" id="BDQF01000002">
    <property type="protein sequence ID" value="GAW79047.1"/>
    <property type="molecule type" value="Genomic_DNA"/>
</dbReference>
<gene>
    <name evidence="3" type="ORF">PGO_020160</name>
</gene>
<comment type="caution">
    <text evidence="3">The sequence shown here is derived from an EMBL/GenBank/DDBJ whole genome shotgun (WGS) entry which is preliminary data.</text>
</comment>
<dbReference type="OrthoDB" id="381684at2759"/>
<sequence>MSEKRLVDTVLIKSIQDEYPLLNIWPKVNADKLFRVNSSYESICKEINEQSNGDVGSDTCQTFFAYLEDIVRDEYNETVRGIYDDLINLNYEDEVSYNVYSYQFWNFLHYFKKIAKNKMYKNIYMIKNLYEDNDKLKGIMKLFYFDENVGDIKNVLENYHNKDYKKTCEFVNECIDVYRDFLNYTCPTEYYDKFSDSTVCNELYVFFDNYDKILYHPLKKYDRITSLREYPDTARVRCDYDEPMYSYYPIFAFFKHISRGVTPFGFSSITFFSLLAIFLCLFILYKVRMLFTPVGLHFSPQKKKIKNAWKNIQREHERATRSNNDQESDKSEVTDDDSTVTDDSFNIRYQSTRS</sequence>
<proteinExistence type="predicted"/>
<dbReference type="OMA" id="VNDCIDV"/>
<feature type="region of interest" description="Disordered" evidence="1">
    <location>
        <begin position="314"/>
        <end position="354"/>
    </location>
</feature>
<evidence type="ECO:0000313" key="3">
    <source>
        <dbReference type="EMBL" id="GAW79047.1"/>
    </source>
</evidence>
<name>A0A1Y1JCW5_PLAGO</name>
<evidence type="ECO:0000313" key="4">
    <source>
        <dbReference type="Proteomes" id="UP000195521"/>
    </source>
</evidence>
<dbReference type="AlphaFoldDB" id="A0A1Y1JCW5"/>
<feature type="transmembrane region" description="Helical" evidence="2">
    <location>
        <begin position="264"/>
        <end position="285"/>
    </location>
</feature>